<dbReference type="GO" id="GO:0000166">
    <property type="term" value="F:nucleotide binding"/>
    <property type="evidence" value="ECO:0007669"/>
    <property type="project" value="InterPro"/>
</dbReference>
<dbReference type="InterPro" id="IPR012337">
    <property type="entry name" value="RNaseH-like_sf"/>
</dbReference>
<keyword evidence="11 17" id="KW-0239">DNA-directed DNA polymerase</keyword>
<dbReference type="FunFam" id="3.90.1600.10:FF:000006">
    <property type="entry name" value="DNA polymerase epsilon catalytic subunit"/>
    <property type="match status" value="1"/>
</dbReference>
<evidence type="ECO:0000256" key="5">
    <source>
        <dbReference type="ARBA" id="ARBA00022679"/>
    </source>
</evidence>
<evidence type="ECO:0000256" key="3">
    <source>
        <dbReference type="ARBA" id="ARBA00005755"/>
    </source>
</evidence>
<dbReference type="GO" id="GO:0003887">
    <property type="term" value="F:DNA-directed DNA polymerase activity"/>
    <property type="evidence" value="ECO:0007669"/>
    <property type="project" value="UniProtKB-KW"/>
</dbReference>
<evidence type="ECO:0000313" key="21">
    <source>
        <dbReference type="Proteomes" id="UP001360560"/>
    </source>
</evidence>
<dbReference type="PANTHER" id="PTHR10670">
    <property type="entry name" value="DNA POLYMERASE EPSILON CATALYTIC SUBUNIT A"/>
    <property type="match status" value="1"/>
</dbReference>
<dbReference type="CDD" id="cd05779">
    <property type="entry name" value="DNA_polB_epsilon_exo"/>
    <property type="match status" value="1"/>
</dbReference>
<keyword evidence="14 17" id="KW-0238">DNA-binding</keyword>
<dbReference type="Gene3D" id="3.30.420.10">
    <property type="entry name" value="Ribonuclease H-like superfamily/Ribonuclease H"/>
    <property type="match status" value="1"/>
</dbReference>
<proteinExistence type="inferred from homology"/>
<evidence type="ECO:0000256" key="9">
    <source>
        <dbReference type="ARBA" id="ARBA00022771"/>
    </source>
</evidence>
<comment type="cofactor">
    <cofactor evidence="1 17">
        <name>[4Fe-4S] cluster</name>
        <dbReference type="ChEBI" id="CHEBI:49883"/>
    </cofactor>
</comment>
<dbReference type="InterPro" id="IPR013697">
    <property type="entry name" value="DNA_pol_e_suA_C"/>
</dbReference>
<keyword evidence="10 17" id="KW-0862">Zinc</keyword>
<dbReference type="Gene3D" id="1.10.132.60">
    <property type="entry name" value="DNA polymerase family B, C-terminal domain"/>
    <property type="match status" value="1"/>
</dbReference>
<dbReference type="Pfam" id="PF00136">
    <property type="entry name" value="DNA_pol_B"/>
    <property type="match status" value="1"/>
</dbReference>
<name>A0AAV5QM88_9ASCO</name>
<evidence type="ECO:0000256" key="8">
    <source>
        <dbReference type="ARBA" id="ARBA00022723"/>
    </source>
</evidence>
<dbReference type="Pfam" id="PF08490">
    <property type="entry name" value="DUF1744"/>
    <property type="match status" value="1"/>
</dbReference>
<dbReference type="CDD" id="cd05535">
    <property type="entry name" value="POLBc_epsilon"/>
    <property type="match status" value="1"/>
</dbReference>
<sequence length="2228" mass="256538">MSGKFKGSTTARFVKNNRNNNGNSKTPNYNKFGNNQSRSSYNGKSQNRNKDIERMSKLEAARKLDQIDSMMGFDRYEAGPKRTGWLINFHPTLLPSSQVLDGVAACDFYFLDEEGGSFKTSVQYDPYFFLICRNNTEIEVEEALKKNLEGTVKKYSRVQKEDLVLPNHLIGLKRQLLKLTFHNLTDMLDARRFLNPIIQENKKKKDARDVYSAVNINYMEEDYENSSHARTVDALEYIDDIKEYDVPFHVRVAIDKNLRVGKWYSVQAESEEIHFEELDVVVPPDPVVLAFDIETSKAPLKFPDSAVDQIMMISYMIDGDGYLITNREIISKDIEDFEYTPKPEYPGNFEIFNAENEEALIKRFFEHIREVRPTVISTFNGDFFDWPFVDNRANFHGISMFDEIGFKKDSEDEYKSTYCCHMDCYRWVKRDSYLPQGSQGLKAVTTVKLGYNPIELDPELMTPYAIEKPQVLSEYSVSDAVATYYLYYNYVHPFIFSLATIIPLNADEVLRKGTGTLCEMLLMVQAYENNILLPNKHTDPLERFYDGHLLESETYVGGHVESLEAGVFRSDLETSFKIDPTVIDELLQNVEDVVKFFVTVECNKKIEDVTNFEEVAEKIKEELIELKNKPKRTELPLIYHVDVASMYPNIMISNRLQPDSMKTEEDCAACDFNRPGKVCDRSLTWAWRGEYYPAKMDEYAMIKRAMQNETFPPTRSGGEKRYFDELSYTDQVTNLKKRISDYSRKVYHRIKVSETINKDAIVCQRENPFYIDTVRNFRDRRYTYKGLAKKWKKKSSTIDKSDHHAIDEAKKMVITYDSLQLAHKVILNSFYGYVMRKGSRWYSMEMAGITCLTGATIIQMARALIERFGRPLELDTDGIWCIIPKSFPDEFDITLKDGSKLGLPYLCSMLNHLVHLQFTNHQYQELIPNSNYQYEVKSENSIFFELDGPYKAMILPTSKEEGKGIKKRYAVFNYDGSLAELKGFELKRRGELEIVKNMQGDLFPAFLEGDSLENCYKEVASIANKWLGILLTKGKNIEDEDLINLIGERKSMSKSIEEYNGMKSTSITTVKRLVEFLGIDVKGDSGITARFIISNKPKGAPIAERAVPIAIFSADITQKRHFLRKWLGDNVLEDFDPRTILDWDYYFERLASVVLKIISIPAYLQIKKNPCETVQLPAWISKRIQEDQIKQTKLTSFFSKSDKPAKITEKDIEDLMNDKKAAFANNSKFGTVHSRKRKLKNKKNQSGDEDVDTEAIEKDILDAGCPDATVDYVGWLTYNKVIWKQNDKKREANKKIFGEYSSGTANHNSSISNMVREKAKTYATNASWQVLDYKLDNVLGQIRAKVLIDGKIRVIKIKVPKEVYLTFNNSTNNLSEEQVEEMREKKISIEPSKATIIKNSKPVYKAIMDELVFNENIHKPGSILQKSNIYESQVTAKDRAIMNLGSTISFESDELGGLYKGLQFGFNSSKFQPVDHSTYLKKFDVDLVYLSHVTSNKYEVYFVFNSWEPIVSVFILKPSEKAQDFPENKKLEAVYSDIYKSNEDDLAKFSKYLNYASEVDLDLQYFTNLQSLNKKLNAKIASLYEERSSSAILALQTPFIDRIYKTIKSVHDFPIIKLSYNEIVLPALRWQEELMKKVFVFFFSLGSWVRDLLELSRYSNIPICNLELNNIGYLIDIQYSRRLKANNVVLWWSSNTNSDLGGAENKKLVPITESLVFPNINNPDSYESVALEISIQNLTINTVLTSALINQAEGSDLADQNDVFMGGSDDRNSGAPSTEFSIDSFNTNALSVLRGMVKDWWDDAVGSSEYADLMINNFVKWIQKKGSFLYDPSLEYHVHNLTKKTLLQMIQEFKKMGSTVIFTNRSKIFLKTSKTSIENSYAYSQYILKAVRTKPLFNYLDMKILKYWDILVWMDDYNYAGRACETISETGSQDLKLYSHWQIAKFLPPIYQTEFTDWISIFLDALVKEKENNINANTARLTQINPPANPTDLDNEGLDDMDGEKVVISDAFASVWNPLKKRVKKLYGKQNSVILSEAFREEYRFPVLPGSHLKFGNPTLELVKHLCAVFALSKKRNLESRSLRKELLNYLDVREFSDESSFKNPSVSLKISEVLCNNCGLIRDVDFCRDEEEDIWSCVQCRQPLNKVSLEESLIADFKRNLALFYTQDLKCERCGKIRDDELSPFCKCSGNWVGVINKNALLRRVQIFSNVADFFDLRFLKNTLQGI</sequence>
<dbReference type="InterPro" id="IPR054475">
    <property type="entry name" value="Znf-DPOE"/>
</dbReference>
<reference evidence="20 21" key="1">
    <citation type="journal article" date="2023" name="Elife">
        <title>Identification of key yeast species and microbe-microbe interactions impacting larval growth of Drosophila in the wild.</title>
        <authorList>
            <person name="Mure A."/>
            <person name="Sugiura Y."/>
            <person name="Maeda R."/>
            <person name="Honda K."/>
            <person name="Sakurai N."/>
            <person name="Takahashi Y."/>
            <person name="Watada M."/>
            <person name="Katoh T."/>
            <person name="Gotoh A."/>
            <person name="Gotoh Y."/>
            <person name="Taniguchi I."/>
            <person name="Nakamura K."/>
            <person name="Hayashi T."/>
            <person name="Katayama T."/>
            <person name="Uemura T."/>
            <person name="Hattori Y."/>
        </authorList>
    </citation>
    <scope>NUCLEOTIDE SEQUENCE [LARGE SCALE GENOMIC DNA]</scope>
    <source>
        <strain evidence="20 21">SC-9</strain>
    </source>
</reference>
<keyword evidence="4 17" id="KW-0004">4Fe-4S</keyword>
<dbReference type="GeneID" id="90073429"/>
<keyword evidence="21" id="KW-1185">Reference proteome</keyword>
<dbReference type="Pfam" id="PF03104">
    <property type="entry name" value="DNA_pol_B_exo1"/>
    <property type="match status" value="1"/>
</dbReference>
<evidence type="ECO:0000256" key="13">
    <source>
        <dbReference type="ARBA" id="ARBA00023014"/>
    </source>
</evidence>
<evidence type="ECO:0000256" key="12">
    <source>
        <dbReference type="ARBA" id="ARBA00023004"/>
    </source>
</evidence>
<dbReference type="GO" id="GO:0045004">
    <property type="term" value="P:DNA replication proofreading"/>
    <property type="evidence" value="ECO:0007669"/>
    <property type="project" value="TreeGrafter"/>
</dbReference>
<dbReference type="Pfam" id="PF23250">
    <property type="entry name" value="zf_DPOE_2"/>
    <property type="match status" value="1"/>
</dbReference>
<dbReference type="FunFam" id="3.30.420.10:FF:000010">
    <property type="entry name" value="DNA polymerase epsilon catalytic subunit"/>
    <property type="match status" value="1"/>
</dbReference>
<evidence type="ECO:0000256" key="2">
    <source>
        <dbReference type="ARBA" id="ARBA00004123"/>
    </source>
</evidence>
<dbReference type="Pfam" id="PF22912">
    <property type="entry name" value="zf-DPOE"/>
    <property type="match status" value="1"/>
</dbReference>
<comment type="catalytic activity">
    <reaction evidence="16 17">
        <text>DNA(n) + a 2'-deoxyribonucleoside 5'-triphosphate = DNA(n+1) + diphosphate</text>
        <dbReference type="Rhea" id="RHEA:22508"/>
        <dbReference type="Rhea" id="RHEA-COMP:17339"/>
        <dbReference type="Rhea" id="RHEA-COMP:17340"/>
        <dbReference type="ChEBI" id="CHEBI:33019"/>
        <dbReference type="ChEBI" id="CHEBI:61560"/>
        <dbReference type="ChEBI" id="CHEBI:173112"/>
        <dbReference type="EC" id="2.7.7.7"/>
    </reaction>
</comment>
<dbReference type="GO" id="GO:0003677">
    <property type="term" value="F:DNA binding"/>
    <property type="evidence" value="ECO:0007669"/>
    <property type="project" value="UniProtKB-KW"/>
</dbReference>
<dbReference type="Gene3D" id="3.30.342.10">
    <property type="entry name" value="DNA Polymerase, chain B, domain 1"/>
    <property type="match status" value="1"/>
</dbReference>
<comment type="similarity">
    <text evidence="3 17">Belongs to the DNA polymerase type-B family.</text>
</comment>
<feature type="domain" description="DNA polymerase epsilon catalytic subunit A C-terminal" evidence="19">
    <location>
        <begin position="1530"/>
        <end position="1922"/>
    </location>
</feature>
<dbReference type="InterPro" id="IPR043502">
    <property type="entry name" value="DNA/RNA_pol_sf"/>
</dbReference>
<dbReference type="InterPro" id="IPR042087">
    <property type="entry name" value="DNA_pol_B_thumb"/>
</dbReference>
<evidence type="ECO:0000256" key="14">
    <source>
        <dbReference type="ARBA" id="ARBA00023125"/>
    </source>
</evidence>
<dbReference type="InterPro" id="IPR036397">
    <property type="entry name" value="RNaseH_sf"/>
</dbReference>
<evidence type="ECO:0000256" key="11">
    <source>
        <dbReference type="ARBA" id="ARBA00022932"/>
    </source>
</evidence>
<keyword evidence="12 17" id="KW-0408">Iron</keyword>
<comment type="subcellular location">
    <subcellularLocation>
        <location evidence="2 17">Nucleus</location>
    </subcellularLocation>
</comment>
<dbReference type="InterPro" id="IPR006134">
    <property type="entry name" value="DNA-dir_DNA_pol_B_multi_dom"/>
</dbReference>
<dbReference type="EC" id="2.7.7.7" evidence="17"/>
<comment type="function">
    <text evidence="17">DNA polymerase II participates in chromosomal DNA replication.</text>
</comment>
<dbReference type="SUPFAM" id="SSF56672">
    <property type="entry name" value="DNA/RNA polymerases"/>
    <property type="match status" value="1"/>
</dbReference>
<dbReference type="SMART" id="SM01159">
    <property type="entry name" value="DUF1744"/>
    <property type="match status" value="1"/>
</dbReference>
<evidence type="ECO:0000256" key="15">
    <source>
        <dbReference type="ARBA" id="ARBA00023242"/>
    </source>
</evidence>
<dbReference type="SUPFAM" id="SSF53098">
    <property type="entry name" value="Ribonuclease H-like"/>
    <property type="match status" value="1"/>
</dbReference>
<dbReference type="GO" id="GO:0051539">
    <property type="term" value="F:4 iron, 4 sulfur cluster binding"/>
    <property type="evidence" value="ECO:0007669"/>
    <property type="project" value="UniProtKB-KW"/>
</dbReference>
<keyword evidence="15 17" id="KW-0539">Nucleus</keyword>
<organism evidence="20 21">
    <name type="scientific">Saccharomycopsis crataegensis</name>
    <dbReference type="NCBI Taxonomy" id="43959"/>
    <lineage>
        <taxon>Eukaryota</taxon>
        <taxon>Fungi</taxon>
        <taxon>Dikarya</taxon>
        <taxon>Ascomycota</taxon>
        <taxon>Saccharomycotina</taxon>
        <taxon>Saccharomycetes</taxon>
        <taxon>Saccharomycopsidaceae</taxon>
        <taxon>Saccharomycopsis</taxon>
    </lineage>
</organism>
<dbReference type="Proteomes" id="UP001360560">
    <property type="component" value="Unassembled WGS sequence"/>
</dbReference>
<comment type="caution">
    <text evidence="20">The sequence shown here is derived from an EMBL/GenBank/DDBJ whole genome shotgun (WGS) entry which is preliminary data.</text>
</comment>
<dbReference type="GO" id="GO:0008310">
    <property type="term" value="F:single-stranded DNA 3'-5' DNA exonuclease activity"/>
    <property type="evidence" value="ECO:0007669"/>
    <property type="project" value="TreeGrafter"/>
</dbReference>
<dbReference type="GO" id="GO:0000278">
    <property type="term" value="P:mitotic cell cycle"/>
    <property type="evidence" value="ECO:0007669"/>
    <property type="project" value="TreeGrafter"/>
</dbReference>
<keyword evidence="9 17" id="KW-0863">Zinc-finger</keyword>
<evidence type="ECO:0000256" key="4">
    <source>
        <dbReference type="ARBA" id="ARBA00022485"/>
    </source>
</evidence>
<dbReference type="GO" id="GO:0006272">
    <property type="term" value="P:leading strand elongation"/>
    <property type="evidence" value="ECO:0007669"/>
    <property type="project" value="TreeGrafter"/>
</dbReference>
<dbReference type="EMBL" id="BTFZ01000006">
    <property type="protein sequence ID" value="GMM35450.1"/>
    <property type="molecule type" value="Genomic_DNA"/>
</dbReference>
<dbReference type="GO" id="GO:0006297">
    <property type="term" value="P:nucleotide-excision repair, DNA gap filling"/>
    <property type="evidence" value="ECO:0007669"/>
    <property type="project" value="TreeGrafter"/>
</dbReference>
<protein>
    <recommendedName>
        <fullName evidence="17">DNA polymerase epsilon catalytic subunit</fullName>
        <ecNumber evidence="17">2.7.7.7</ecNumber>
    </recommendedName>
</protein>
<feature type="region of interest" description="Disordered" evidence="18">
    <location>
        <begin position="1"/>
        <end position="50"/>
    </location>
</feature>
<accession>A0AAV5QM88</accession>
<dbReference type="InterPro" id="IPR006133">
    <property type="entry name" value="DNA-dir_DNA_pol_B_exonuc"/>
</dbReference>
<dbReference type="InterPro" id="IPR023211">
    <property type="entry name" value="DNA_pol_palm_dom_sf"/>
</dbReference>
<keyword evidence="5 17" id="KW-0808">Transferase</keyword>
<dbReference type="RefSeq" id="XP_064852450.1">
    <property type="nucleotide sequence ID" value="XM_064996378.1"/>
</dbReference>
<dbReference type="InterPro" id="IPR006172">
    <property type="entry name" value="DNA-dir_DNA_pol_B"/>
</dbReference>
<evidence type="ECO:0000259" key="19">
    <source>
        <dbReference type="SMART" id="SM01159"/>
    </source>
</evidence>
<dbReference type="InterPro" id="IPR055191">
    <property type="entry name" value="POL2_thumb"/>
</dbReference>
<gene>
    <name evidence="20" type="ORF">DASC09_027750</name>
</gene>
<evidence type="ECO:0000256" key="1">
    <source>
        <dbReference type="ARBA" id="ARBA00001966"/>
    </source>
</evidence>
<dbReference type="PANTHER" id="PTHR10670:SF0">
    <property type="entry name" value="DNA POLYMERASE EPSILON CATALYTIC SUBUNIT A"/>
    <property type="match status" value="1"/>
</dbReference>
<dbReference type="GO" id="GO:0008270">
    <property type="term" value="F:zinc ion binding"/>
    <property type="evidence" value="ECO:0007669"/>
    <property type="project" value="UniProtKB-KW"/>
</dbReference>
<evidence type="ECO:0000256" key="10">
    <source>
        <dbReference type="ARBA" id="ARBA00022833"/>
    </source>
</evidence>
<evidence type="ECO:0000256" key="6">
    <source>
        <dbReference type="ARBA" id="ARBA00022695"/>
    </source>
</evidence>
<evidence type="ECO:0000313" key="20">
    <source>
        <dbReference type="EMBL" id="GMM35450.1"/>
    </source>
</evidence>
<keyword evidence="8 17" id="KW-0479">Metal-binding</keyword>
<dbReference type="InterPro" id="IPR029703">
    <property type="entry name" value="POL2"/>
</dbReference>
<keyword evidence="7 17" id="KW-0235">DNA replication</keyword>
<dbReference type="Gene3D" id="3.90.1600.10">
    <property type="entry name" value="Palm domain of DNA polymerase"/>
    <property type="match status" value="1"/>
</dbReference>
<evidence type="ECO:0000256" key="16">
    <source>
        <dbReference type="ARBA" id="ARBA00049244"/>
    </source>
</evidence>
<dbReference type="GO" id="GO:0008622">
    <property type="term" value="C:epsilon DNA polymerase complex"/>
    <property type="evidence" value="ECO:0007669"/>
    <property type="project" value="InterPro"/>
</dbReference>
<keyword evidence="13 17" id="KW-0411">Iron-sulfur</keyword>
<evidence type="ECO:0000256" key="18">
    <source>
        <dbReference type="SAM" id="MobiDB-lite"/>
    </source>
</evidence>
<dbReference type="Pfam" id="PF22634">
    <property type="entry name" value="POL2_thumb"/>
    <property type="match status" value="1"/>
</dbReference>
<evidence type="ECO:0000256" key="17">
    <source>
        <dbReference type="RuleBase" id="RU365029"/>
    </source>
</evidence>
<dbReference type="GO" id="GO:0006287">
    <property type="term" value="P:base-excision repair, gap-filling"/>
    <property type="evidence" value="ECO:0007669"/>
    <property type="project" value="TreeGrafter"/>
</dbReference>
<keyword evidence="6 17" id="KW-0548">Nucleotidyltransferase</keyword>
<evidence type="ECO:0000256" key="7">
    <source>
        <dbReference type="ARBA" id="ARBA00022705"/>
    </source>
</evidence>
<dbReference type="SMART" id="SM00486">
    <property type="entry name" value="POLBc"/>
    <property type="match status" value="1"/>
</dbReference>
<feature type="compositionally biased region" description="Polar residues" evidence="18">
    <location>
        <begin position="24"/>
        <end position="46"/>
    </location>
</feature>